<evidence type="ECO:0000256" key="4">
    <source>
        <dbReference type="ARBA" id="ARBA00022801"/>
    </source>
</evidence>
<feature type="active site" description="Proton donor" evidence="7">
    <location>
        <position position="264"/>
    </location>
</feature>
<dbReference type="Gene3D" id="1.10.390.10">
    <property type="entry name" value="Neutral Protease Domain 2"/>
    <property type="match status" value="1"/>
</dbReference>
<gene>
    <name evidence="12" type="ORF">H7B90_06385</name>
</gene>
<dbReference type="PANTHER" id="PTHR43579:SF1">
    <property type="entry name" value="NEUTRAL METALLOPROTEINASE"/>
    <property type="match status" value="1"/>
</dbReference>
<keyword evidence="5 8" id="KW-0862">Zinc</keyword>
<evidence type="ECO:0000256" key="6">
    <source>
        <dbReference type="ARBA" id="ARBA00023049"/>
    </source>
</evidence>
<evidence type="ECO:0000256" key="2">
    <source>
        <dbReference type="ARBA" id="ARBA00022670"/>
    </source>
</evidence>
<comment type="function">
    <text evidence="8">Extracellular zinc metalloprotease.</text>
</comment>
<comment type="cofactor">
    <cofactor evidence="8">
        <name>Zn(2+)</name>
        <dbReference type="ChEBI" id="CHEBI:29105"/>
    </cofactor>
</comment>
<accession>A0A841TVH1</accession>
<dbReference type="InterPro" id="IPR052759">
    <property type="entry name" value="Metalloprotease_M4"/>
</dbReference>
<evidence type="ECO:0000256" key="1">
    <source>
        <dbReference type="ARBA" id="ARBA00009388"/>
    </source>
</evidence>
<dbReference type="CDD" id="cd09597">
    <property type="entry name" value="M4_TLP"/>
    <property type="match status" value="1"/>
</dbReference>
<protein>
    <recommendedName>
        <fullName evidence="8">Neutral metalloproteinase</fullName>
        <ecNumber evidence="8">3.4.24.-</ecNumber>
    </recommendedName>
</protein>
<dbReference type="Pfam" id="PF02868">
    <property type="entry name" value="Peptidase_M4_C"/>
    <property type="match status" value="1"/>
</dbReference>
<organism evidence="12 13">
    <name type="scientific">Cohnella xylanilytica</name>
    <dbReference type="NCBI Taxonomy" id="557555"/>
    <lineage>
        <taxon>Bacteria</taxon>
        <taxon>Bacillati</taxon>
        <taxon>Bacillota</taxon>
        <taxon>Bacilli</taxon>
        <taxon>Bacillales</taxon>
        <taxon>Paenibacillaceae</taxon>
        <taxon>Cohnella</taxon>
    </lineage>
</organism>
<keyword evidence="6 8" id="KW-0482">Metalloprotease</keyword>
<evidence type="ECO:0000256" key="9">
    <source>
        <dbReference type="SAM" id="MobiDB-lite"/>
    </source>
</evidence>
<feature type="domain" description="Peptidase M4 C-terminal" evidence="11">
    <location>
        <begin position="178"/>
        <end position="343"/>
    </location>
</feature>
<dbReference type="PRINTS" id="PR00730">
    <property type="entry name" value="THERMOLYSIN"/>
</dbReference>
<feature type="compositionally biased region" description="Basic and acidic residues" evidence="9">
    <location>
        <begin position="51"/>
        <end position="61"/>
    </location>
</feature>
<evidence type="ECO:0000256" key="8">
    <source>
        <dbReference type="RuleBase" id="RU366073"/>
    </source>
</evidence>
<name>A0A841TVH1_9BACL</name>
<evidence type="ECO:0000313" key="12">
    <source>
        <dbReference type="EMBL" id="MBB6691028.1"/>
    </source>
</evidence>
<feature type="domain" description="Peptidase M4" evidence="10">
    <location>
        <begin position="88"/>
        <end position="174"/>
    </location>
</feature>
<dbReference type="InterPro" id="IPR001570">
    <property type="entry name" value="Peptidase_M4_C_domain"/>
</dbReference>
<dbReference type="PANTHER" id="PTHR43579">
    <property type="match status" value="1"/>
</dbReference>
<evidence type="ECO:0000259" key="11">
    <source>
        <dbReference type="Pfam" id="PF02868"/>
    </source>
</evidence>
<dbReference type="GO" id="GO:0004222">
    <property type="term" value="F:metalloendopeptidase activity"/>
    <property type="evidence" value="ECO:0007669"/>
    <property type="project" value="UniProtKB-UniRule"/>
</dbReference>
<proteinExistence type="inferred from homology"/>
<dbReference type="AlphaFoldDB" id="A0A841TVH1"/>
<evidence type="ECO:0000313" key="13">
    <source>
        <dbReference type="Proteomes" id="UP000553776"/>
    </source>
</evidence>
<dbReference type="Pfam" id="PF01447">
    <property type="entry name" value="Peptidase_M4"/>
    <property type="match status" value="1"/>
</dbReference>
<dbReference type="EMBL" id="JACJVR010000020">
    <property type="protein sequence ID" value="MBB6691028.1"/>
    <property type="molecule type" value="Genomic_DNA"/>
</dbReference>
<dbReference type="Proteomes" id="UP000553776">
    <property type="component" value="Unassembled WGS sequence"/>
</dbReference>
<dbReference type="InterPro" id="IPR027268">
    <property type="entry name" value="Peptidase_M4/M1_CTD_sf"/>
</dbReference>
<dbReference type="RefSeq" id="WP_185135030.1">
    <property type="nucleotide sequence ID" value="NZ_JACJVR010000020.1"/>
</dbReference>
<dbReference type="GO" id="GO:0005576">
    <property type="term" value="C:extracellular region"/>
    <property type="evidence" value="ECO:0007669"/>
    <property type="project" value="UniProtKB-SubCell"/>
</dbReference>
<evidence type="ECO:0000256" key="5">
    <source>
        <dbReference type="ARBA" id="ARBA00022833"/>
    </source>
</evidence>
<feature type="region of interest" description="Disordered" evidence="9">
    <location>
        <begin position="40"/>
        <end position="61"/>
    </location>
</feature>
<keyword evidence="4 8" id="KW-0378">Hydrolase</keyword>
<comment type="caution">
    <text evidence="12">The sequence shown here is derived from an EMBL/GenBank/DDBJ whole genome shotgun (WGS) entry which is preliminary data.</text>
</comment>
<keyword evidence="3" id="KW-0479">Metal-binding</keyword>
<dbReference type="InterPro" id="IPR013856">
    <property type="entry name" value="Peptidase_M4_domain"/>
</dbReference>
<dbReference type="SUPFAM" id="SSF55486">
    <property type="entry name" value="Metalloproteases ('zincins'), catalytic domain"/>
    <property type="match status" value="1"/>
</dbReference>
<dbReference type="GO" id="GO:0006508">
    <property type="term" value="P:proteolysis"/>
    <property type="evidence" value="ECO:0007669"/>
    <property type="project" value="UniProtKB-KW"/>
</dbReference>
<keyword evidence="8" id="KW-0964">Secreted</keyword>
<comment type="similarity">
    <text evidence="1 8">Belongs to the peptidase M4 family.</text>
</comment>
<reference evidence="12 13" key="1">
    <citation type="submission" date="2020-08" db="EMBL/GenBank/DDBJ databases">
        <title>Cohnella phylogeny.</title>
        <authorList>
            <person name="Dunlap C."/>
        </authorList>
    </citation>
    <scope>NUCLEOTIDE SEQUENCE [LARGE SCALE GENOMIC DNA]</scope>
    <source>
        <strain evidence="12 13">DSM 25239</strain>
    </source>
</reference>
<evidence type="ECO:0000256" key="7">
    <source>
        <dbReference type="PIRSR" id="PIRSR623612-1"/>
    </source>
</evidence>
<dbReference type="Gene3D" id="3.10.170.10">
    <property type="match status" value="1"/>
</dbReference>
<dbReference type="EC" id="3.4.24.-" evidence="8"/>
<comment type="subcellular location">
    <subcellularLocation>
        <location evidence="8">Secreted</location>
    </subcellularLocation>
</comment>
<keyword evidence="13" id="KW-1185">Reference proteome</keyword>
<sequence length="349" mass="38576">MNGSSRKDGFVPTYLLERWSEEGSREAAETLDERRVLREEIDSFARSGAGPERDRDDDGRAERMIFDCRNVPKIRNNLVRGEGQPPTHDEDVNAAYDNAGHTLGYFKHVLGRNSVDDRGHDLRFYVNYGRHYGNAEWIPETKIMIFGDADGRQLTGFVKSLEVVAHELTHGITQHVNGLRYTFQSGALDEHFSDAIGSAVKQRAKGQTAETADWLIGDEIVGPEFKGVALRSLKAPGTAMEDDPQPSHMDGFKDTGKLDNRGVHINCGIPNKAFYLTALEIGTDSAAVLWYTAWKDKTIMKPDAAFSDAFESILKAAGLLTNQGKLPEIAVKAVKESFRAVGVYSLASV</sequence>
<feature type="active site" evidence="7">
    <location>
        <position position="167"/>
    </location>
</feature>
<evidence type="ECO:0000256" key="3">
    <source>
        <dbReference type="ARBA" id="ARBA00022723"/>
    </source>
</evidence>
<dbReference type="GO" id="GO:0046872">
    <property type="term" value="F:metal ion binding"/>
    <property type="evidence" value="ECO:0007669"/>
    <property type="project" value="UniProtKB-UniRule"/>
</dbReference>
<keyword evidence="2 8" id="KW-0645">Protease</keyword>
<evidence type="ECO:0000259" key="10">
    <source>
        <dbReference type="Pfam" id="PF01447"/>
    </source>
</evidence>
<dbReference type="InterPro" id="IPR023612">
    <property type="entry name" value="Peptidase_M4"/>
</dbReference>